<evidence type="ECO:0000259" key="5">
    <source>
        <dbReference type="PROSITE" id="PS50921"/>
    </source>
</evidence>
<keyword evidence="7" id="KW-1185">Reference proteome</keyword>
<dbReference type="OrthoDB" id="4629915at2"/>
<dbReference type="SMART" id="SM01012">
    <property type="entry name" value="ANTAR"/>
    <property type="match status" value="1"/>
</dbReference>
<keyword evidence="1" id="KW-0808">Transferase</keyword>
<evidence type="ECO:0000256" key="1">
    <source>
        <dbReference type="ARBA" id="ARBA00022679"/>
    </source>
</evidence>
<organism evidence="6 7">
    <name type="scientific">Pseudonocardia cypriaca</name>
    <dbReference type="NCBI Taxonomy" id="882449"/>
    <lineage>
        <taxon>Bacteria</taxon>
        <taxon>Bacillati</taxon>
        <taxon>Actinomycetota</taxon>
        <taxon>Actinomycetes</taxon>
        <taxon>Pseudonocardiales</taxon>
        <taxon>Pseudonocardiaceae</taxon>
        <taxon>Pseudonocardia</taxon>
    </lineage>
</organism>
<dbReference type="GO" id="GO:0003723">
    <property type="term" value="F:RNA binding"/>
    <property type="evidence" value="ECO:0007669"/>
    <property type="project" value="InterPro"/>
</dbReference>
<dbReference type="InterPro" id="IPR003018">
    <property type="entry name" value="GAF"/>
</dbReference>
<dbReference type="InterPro" id="IPR036388">
    <property type="entry name" value="WH-like_DNA-bd_sf"/>
</dbReference>
<dbReference type="EMBL" id="VFPH01000002">
    <property type="protein sequence ID" value="TQM38467.1"/>
    <property type="molecule type" value="Genomic_DNA"/>
</dbReference>
<dbReference type="InterPro" id="IPR029016">
    <property type="entry name" value="GAF-like_dom_sf"/>
</dbReference>
<dbReference type="Pfam" id="PF03861">
    <property type="entry name" value="ANTAR"/>
    <property type="match status" value="1"/>
</dbReference>
<dbReference type="PIRSF" id="PIRSF036625">
    <property type="entry name" value="GAF_ANTAR"/>
    <property type="match status" value="1"/>
</dbReference>
<evidence type="ECO:0000313" key="7">
    <source>
        <dbReference type="Proteomes" id="UP000319818"/>
    </source>
</evidence>
<protein>
    <submittedName>
        <fullName evidence="6">GAF domain-containing protein</fullName>
    </submittedName>
</protein>
<evidence type="ECO:0000313" key="6">
    <source>
        <dbReference type="EMBL" id="TQM38467.1"/>
    </source>
</evidence>
<gene>
    <name evidence="6" type="ORF">FB388_5706</name>
</gene>
<name>A0A543FXA2_9PSEU</name>
<dbReference type="InterPro" id="IPR012074">
    <property type="entry name" value="GAF_ANTAR"/>
</dbReference>
<dbReference type="SUPFAM" id="SSF55781">
    <property type="entry name" value="GAF domain-like"/>
    <property type="match status" value="1"/>
</dbReference>
<dbReference type="RefSeq" id="WP_142105138.1">
    <property type="nucleotide sequence ID" value="NZ_VFPH01000002.1"/>
</dbReference>
<dbReference type="Gene3D" id="3.30.450.40">
    <property type="match status" value="1"/>
</dbReference>
<dbReference type="SUPFAM" id="SSF52172">
    <property type="entry name" value="CheY-like"/>
    <property type="match status" value="1"/>
</dbReference>
<keyword evidence="4" id="KW-0804">Transcription</keyword>
<feature type="domain" description="ANTAR" evidence="5">
    <location>
        <begin position="166"/>
        <end position="227"/>
    </location>
</feature>
<evidence type="ECO:0000256" key="3">
    <source>
        <dbReference type="ARBA" id="ARBA00023015"/>
    </source>
</evidence>
<dbReference type="GO" id="GO:0016301">
    <property type="term" value="F:kinase activity"/>
    <property type="evidence" value="ECO:0007669"/>
    <property type="project" value="UniProtKB-KW"/>
</dbReference>
<dbReference type="Proteomes" id="UP000319818">
    <property type="component" value="Unassembled WGS sequence"/>
</dbReference>
<keyword evidence="3" id="KW-0805">Transcription regulation</keyword>
<dbReference type="Gene3D" id="1.10.10.10">
    <property type="entry name" value="Winged helix-like DNA-binding domain superfamily/Winged helix DNA-binding domain"/>
    <property type="match status" value="1"/>
</dbReference>
<dbReference type="SMART" id="SM00065">
    <property type="entry name" value="GAF"/>
    <property type="match status" value="1"/>
</dbReference>
<evidence type="ECO:0000256" key="2">
    <source>
        <dbReference type="ARBA" id="ARBA00022777"/>
    </source>
</evidence>
<dbReference type="InterPro" id="IPR011006">
    <property type="entry name" value="CheY-like_superfamily"/>
</dbReference>
<dbReference type="InterPro" id="IPR005561">
    <property type="entry name" value="ANTAR"/>
</dbReference>
<comment type="caution">
    <text evidence="6">The sequence shown here is derived from an EMBL/GenBank/DDBJ whole genome shotgun (WGS) entry which is preliminary data.</text>
</comment>
<dbReference type="PROSITE" id="PS50921">
    <property type="entry name" value="ANTAR"/>
    <property type="match status" value="1"/>
</dbReference>
<dbReference type="AlphaFoldDB" id="A0A543FXA2"/>
<evidence type="ECO:0000256" key="4">
    <source>
        <dbReference type="ARBA" id="ARBA00023163"/>
    </source>
</evidence>
<reference evidence="6 7" key="1">
    <citation type="submission" date="2019-06" db="EMBL/GenBank/DDBJ databases">
        <title>Sequencing the genomes of 1000 actinobacteria strains.</title>
        <authorList>
            <person name="Klenk H.-P."/>
        </authorList>
    </citation>
    <scope>NUCLEOTIDE SEQUENCE [LARGE SCALE GENOMIC DNA]</scope>
    <source>
        <strain evidence="6 7">DSM 45511</strain>
    </source>
</reference>
<proteinExistence type="predicted"/>
<accession>A0A543FXA2</accession>
<dbReference type="Pfam" id="PF13185">
    <property type="entry name" value="GAF_2"/>
    <property type="match status" value="1"/>
</dbReference>
<keyword evidence="2" id="KW-0418">Kinase</keyword>
<sequence length="242" mass="26582">MTAAADGNLAEVFADIARQLHEQSTPMDVVERITRAAVDTVEGCDHAALSVIRRHGRIETRGATDEVPHAVDAIQYETGQGPCLGAIDEHEVFQIDDLAADERWPPFSRRAAEETGVRSMLAFRLFVESDTIGALNFYSREVGAFDEHARTVGTILATHAALGIRAVQDKERAEQLDQALASNRVIGMAMGVLMARGRMTEQEAFSVLTRASQHLNRRLRDVASQVIDTGLLPERPQRSAPR</sequence>